<dbReference type="OrthoDB" id="5393066at2"/>
<feature type="signal peptide" evidence="2">
    <location>
        <begin position="1"/>
        <end position="21"/>
    </location>
</feature>
<feature type="chain" id="PRO_5022724691" evidence="2">
    <location>
        <begin position="22"/>
        <end position="289"/>
    </location>
</feature>
<evidence type="ECO:0000313" key="6">
    <source>
        <dbReference type="Proteomes" id="UP000324159"/>
    </source>
</evidence>
<dbReference type="AlphaFoldDB" id="A0A5D3WHJ2"/>
<name>A0A5D3WHJ2_9BACT</name>
<feature type="region of interest" description="Disordered" evidence="1">
    <location>
        <begin position="256"/>
        <end position="289"/>
    </location>
</feature>
<sequence>MRWKEVTLALLLGLAAIPAVASTGEQEESLVVVFPEHTTKVPLSSTDVNRFVCPGPIKDVVFSQDKGIRIKIAGENAFVKFQALKKGQEVIYTKTPSEFFVICDGDVYSMIGLPKKIPSQTIRLTSGRKKRIEKNLSIFAGLPLEKKILKLIRQAYTGDLPESYSVRPVWKQLNVFDQLWLTAKRDIEVEGEGLGLREYIVSLKAGQGQWRLNEADFLNPQLTHSPLAVAIEEPLLDPGDITRVFIVERRNPDARRNPLVRRGRPEVAGPPAGGDETASVFGEDGSDEP</sequence>
<accession>A0A5D3WHJ2</accession>
<reference evidence="5 6" key="1">
    <citation type="submission" date="2019-07" db="EMBL/GenBank/DDBJ databases">
        <title>Genomic Encyclopedia of Type Strains, Phase IV (KMG-IV): sequencing the most valuable type-strain genomes for metagenomic binning, comparative biology and taxonomic classification.</title>
        <authorList>
            <person name="Goeker M."/>
        </authorList>
    </citation>
    <scope>NUCLEOTIDE SEQUENCE [LARGE SCALE GENOMIC DNA]</scope>
    <source>
        <strain evidence="5 6">SS015</strain>
    </source>
</reference>
<organism evidence="5 6">
    <name type="scientific">Geothermobacter ehrlichii</name>
    <dbReference type="NCBI Taxonomy" id="213224"/>
    <lineage>
        <taxon>Bacteria</taxon>
        <taxon>Pseudomonadati</taxon>
        <taxon>Thermodesulfobacteriota</taxon>
        <taxon>Desulfuromonadia</taxon>
        <taxon>Desulfuromonadales</taxon>
        <taxon>Geothermobacteraceae</taxon>
        <taxon>Geothermobacter</taxon>
    </lineage>
</organism>
<feature type="domain" description="TraK C-terminal" evidence="4">
    <location>
        <begin position="135"/>
        <end position="248"/>
    </location>
</feature>
<evidence type="ECO:0000256" key="2">
    <source>
        <dbReference type="SAM" id="SignalP"/>
    </source>
</evidence>
<evidence type="ECO:0000256" key="1">
    <source>
        <dbReference type="SAM" id="MobiDB-lite"/>
    </source>
</evidence>
<comment type="caution">
    <text evidence="5">The sequence shown here is derived from an EMBL/GenBank/DDBJ whole genome shotgun (WGS) entry which is preliminary data.</text>
</comment>
<proteinExistence type="predicted"/>
<dbReference type="Pfam" id="PF23536">
    <property type="entry name" value="TraK_C"/>
    <property type="match status" value="1"/>
</dbReference>
<dbReference type="RefSeq" id="WP_148896635.1">
    <property type="nucleotide sequence ID" value="NZ_VNIB01000012.1"/>
</dbReference>
<dbReference type="EMBL" id="VNIB01000012">
    <property type="protein sequence ID" value="TYO96792.1"/>
    <property type="molecule type" value="Genomic_DNA"/>
</dbReference>
<keyword evidence="2" id="KW-0732">Signal</keyword>
<evidence type="ECO:0000313" key="5">
    <source>
        <dbReference type="EMBL" id="TYO96792.1"/>
    </source>
</evidence>
<dbReference type="InterPro" id="IPR010563">
    <property type="entry name" value="TraK_N"/>
</dbReference>
<keyword evidence="6" id="KW-1185">Reference proteome</keyword>
<gene>
    <name evidence="5" type="ORF">EDC39_11280</name>
</gene>
<dbReference type="Pfam" id="PF06586">
    <property type="entry name" value="TraK_N"/>
    <property type="match status" value="1"/>
</dbReference>
<feature type="domain" description="TraK N-terminal" evidence="3">
    <location>
        <begin position="34"/>
        <end position="126"/>
    </location>
</feature>
<evidence type="ECO:0000259" key="3">
    <source>
        <dbReference type="Pfam" id="PF06586"/>
    </source>
</evidence>
<dbReference type="InterPro" id="IPR055397">
    <property type="entry name" value="TraK_C"/>
</dbReference>
<dbReference type="Proteomes" id="UP000324159">
    <property type="component" value="Unassembled WGS sequence"/>
</dbReference>
<protein>
    <submittedName>
        <fullName evidence="5">Conjugal transfer pilus assembly protein TraK</fullName>
    </submittedName>
</protein>
<evidence type="ECO:0000259" key="4">
    <source>
        <dbReference type="Pfam" id="PF23536"/>
    </source>
</evidence>